<evidence type="ECO:0000313" key="2">
    <source>
        <dbReference type="EMBL" id="MDP9845324.1"/>
    </source>
</evidence>
<proteinExistence type="predicted"/>
<evidence type="ECO:0000313" key="3">
    <source>
        <dbReference type="Proteomes" id="UP001225356"/>
    </source>
</evidence>
<feature type="domain" description="DUF397" evidence="1">
    <location>
        <begin position="8"/>
        <end position="72"/>
    </location>
</feature>
<comment type="caution">
    <text evidence="2">The sequence shown here is derived from an EMBL/GenBank/DDBJ whole genome shotgun (WGS) entry which is preliminary data.</text>
</comment>
<dbReference type="EMBL" id="JAUSQU010000001">
    <property type="protein sequence ID" value="MDP9845324.1"/>
    <property type="molecule type" value="Genomic_DNA"/>
</dbReference>
<dbReference type="Proteomes" id="UP001225356">
    <property type="component" value="Unassembled WGS sequence"/>
</dbReference>
<sequence>MAADLIGATWRKSSLSSSNGGDCVEVAVVDALVTGHKAGLGSLHVLRDSKDPQGPELFFTQIEWDVFIAGVKLGEFDHLGG</sequence>
<keyword evidence="3" id="KW-1185">Reference proteome</keyword>
<organism evidence="2 3">
    <name type="scientific">Streptosporangium lutulentum</name>
    <dbReference type="NCBI Taxonomy" id="1461250"/>
    <lineage>
        <taxon>Bacteria</taxon>
        <taxon>Bacillati</taxon>
        <taxon>Actinomycetota</taxon>
        <taxon>Actinomycetes</taxon>
        <taxon>Streptosporangiales</taxon>
        <taxon>Streptosporangiaceae</taxon>
        <taxon>Streptosporangium</taxon>
    </lineage>
</organism>
<name>A0ABT9QF66_9ACTN</name>
<dbReference type="Pfam" id="PF04149">
    <property type="entry name" value="DUF397"/>
    <property type="match status" value="1"/>
</dbReference>
<reference evidence="2 3" key="1">
    <citation type="submission" date="2023-07" db="EMBL/GenBank/DDBJ databases">
        <title>Sequencing the genomes of 1000 actinobacteria strains.</title>
        <authorList>
            <person name="Klenk H.-P."/>
        </authorList>
    </citation>
    <scope>NUCLEOTIDE SEQUENCE [LARGE SCALE GENOMIC DNA]</scope>
    <source>
        <strain evidence="2 3">DSM 46740</strain>
    </source>
</reference>
<accession>A0ABT9QF66</accession>
<gene>
    <name evidence="2" type="ORF">J2853_004535</name>
</gene>
<evidence type="ECO:0000259" key="1">
    <source>
        <dbReference type="Pfam" id="PF04149"/>
    </source>
</evidence>
<dbReference type="RefSeq" id="WP_307560875.1">
    <property type="nucleotide sequence ID" value="NZ_JAUSQU010000001.1"/>
</dbReference>
<dbReference type="InterPro" id="IPR007278">
    <property type="entry name" value="DUF397"/>
</dbReference>
<protein>
    <recommendedName>
        <fullName evidence="1">DUF397 domain-containing protein</fullName>
    </recommendedName>
</protein>